<dbReference type="Gene3D" id="2.60.40.10">
    <property type="entry name" value="Immunoglobulins"/>
    <property type="match status" value="1"/>
</dbReference>
<protein>
    <submittedName>
        <fullName evidence="5">Rhamnogalacturonan lyase</fullName>
    </submittedName>
</protein>
<evidence type="ECO:0000313" key="5">
    <source>
        <dbReference type="EMBL" id="MDI2027566.1"/>
    </source>
</evidence>
<dbReference type="InterPro" id="IPR013783">
    <property type="entry name" value="Ig-like_fold"/>
</dbReference>
<dbReference type="GO" id="GO:0016829">
    <property type="term" value="F:lyase activity"/>
    <property type="evidence" value="ECO:0007669"/>
    <property type="project" value="UniProtKB-KW"/>
</dbReference>
<comment type="caution">
    <text evidence="5">The sequence shown here is derived from an EMBL/GenBank/DDBJ whole genome shotgun (WGS) entry which is preliminary data.</text>
</comment>
<evidence type="ECO:0000256" key="2">
    <source>
        <dbReference type="SAM" id="SignalP"/>
    </source>
</evidence>
<dbReference type="Pfam" id="PF18370">
    <property type="entry name" value="RGI_lyase"/>
    <property type="match status" value="1"/>
</dbReference>
<keyword evidence="6" id="KW-1185">Reference proteome</keyword>
<dbReference type="CDD" id="cd10318">
    <property type="entry name" value="RGL11"/>
    <property type="match status" value="1"/>
</dbReference>
<feature type="region of interest" description="Disordered" evidence="1">
    <location>
        <begin position="575"/>
        <end position="594"/>
    </location>
</feature>
<organism evidence="5 6">
    <name type="scientific">Saccharopolyspora ipomoeae</name>
    <dbReference type="NCBI Taxonomy" id="3042027"/>
    <lineage>
        <taxon>Bacteria</taxon>
        <taxon>Bacillati</taxon>
        <taxon>Actinomycetota</taxon>
        <taxon>Actinomycetes</taxon>
        <taxon>Pseudonocardiales</taxon>
        <taxon>Pseudonocardiaceae</taxon>
        <taxon>Saccharopolyspora</taxon>
    </lineage>
</organism>
<feature type="signal peptide" evidence="2">
    <location>
        <begin position="1"/>
        <end position="32"/>
    </location>
</feature>
<keyword evidence="5" id="KW-0456">Lyase</keyword>
<reference evidence="5 6" key="1">
    <citation type="submission" date="2023-04" db="EMBL/GenBank/DDBJ databases">
        <title>Draft genome sequence of Saccharopolyspora sp. TS4A08 isolated from sweet potato rhizospheric soil.</title>
        <authorList>
            <person name="Suksaard P."/>
            <person name="Duangmal K."/>
        </authorList>
    </citation>
    <scope>NUCLEOTIDE SEQUENCE [LARGE SCALE GENOMIC DNA]</scope>
    <source>
        <strain evidence="5 6">TS4A08</strain>
    </source>
</reference>
<dbReference type="InterPro" id="IPR049366">
    <property type="entry name" value="RGL11_C"/>
</dbReference>
<dbReference type="InterPro" id="IPR041624">
    <property type="entry name" value="RGI_lyase"/>
</dbReference>
<proteinExistence type="predicted"/>
<dbReference type="PANTHER" id="PTHR43118:SF1">
    <property type="entry name" value="RHAMNOGALACTURONAN LYASE (EUROFUNG)"/>
    <property type="match status" value="1"/>
</dbReference>
<evidence type="ECO:0000259" key="4">
    <source>
        <dbReference type="Pfam" id="PF21348"/>
    </source>
</evidence>
<evidence type="ECO:0000313" key="6">
    <source>
        <dbReference type="Proteomes" id="UP001237595"/>
    </source>
</evidence>
<evidence type="ECO:0000259" key="3">
    <source>
        <dbReference type="Pfam" id="PF18370"/>
    </source>
</evidence>
<dbReference type="Proteomes" id="UP001237595">
    <property type="component" value="Unassembled WGS sequence"/>
</dbReference>
<dbReference type="SUPFAM" id="SSF69318">
    <property type="entry name" value="Integrin alpha N-terminal domain"/>
    <property type="match status" value="1"/>
</dbReference>
<dbReference type="InterPro" id="IPR028994">
    <property type="entry name" value="Integrin_alpha_N"/>
</dbReference>
<sequence>MDSRQRKLLSRPLFPLITAAMLPLTWPAPAPAAPPPADRAAVAIDRDGGTFVSWRRFGSDPAEAGFDVYRDGTLVSTQRGTSFFDAGAPPHARYSVVPAGVSARDAAPARTFADHLDIPLQIPEGGTTPSGETYTYSANDVSVGDLDADGQYEYVVKWDPSNSKDNSQPGYTGNAVVDAYEADGTRLWRIDLGRNIRAGAHYTQFQVYDYDGDGRDEVAMKTADGTVDGAGTPIGDAEADHRNADGFVLEGPEFLTVFDGATGAARHTTDFIPPRGDLADWGDDTGNRADRFLAATAQIGGRSALIEARGYYTRTVVTAWDFSDGTLQPLWTFDSDVAGEQYAGQGNHNLSVADVDEDGNDEIVYGAMALDDTGKALWNTGFGHGDALHVGDFAPDRPGQEVFKVDEDETQPGSWLADAATGEVLWQTAPAGDNGRGVAGDIWADNPGAEHWSAAEPELRDSAGNEIGPRPESMNFLVWWDGDTTRELLDDTHVDEYSPDGEQRVQDFEGVASNNGTKATPALSADLMGDWREEVVYRTTDSSALRVFSTTEPTDVSLPSLMEDRQYRQAVAWQNTAYNQPPHPSFDLASRAGR</sequence>
<dbReference type="EMBL" id="JASAOF010000001">
    <property type="protein sequence ID" value="MDI2027566.1"/>
    <property type="molecule type" value="Genomic_DNA"/>
</dbReference>
<gene>
    <name evidence="5" type="ORF">QFW96_03035</name>
</gene>
<feature type="domain" description="Rhamnogalacturonan I lyase beta-sheet" evidence="3">
    <location>
        <begin position="38"/>
        <end position="98"/>
    </location>
</feature>
<dbReference type="RefSeq" id="WP_281453920.1">
    <property type="nucleotide sequence ID" value="NZ_JASAOF010000001.1"/>
</dbReference>
<evidence type="ECO:0000256" key="1">
    <source>
        <dbReference type="SAM" id="MobiDB-lite"/>
    </source>
</evidence>
<accession>A0ABT6PJB1</accession>
<dbReference type="Pfam" id="PF21348">
    <property type="entry name" value="RGL11_C"/>
    <property type="match status" value="1"/>
</dbReference>
<dbReference type="InterPro" id="IPR034641">
    <property type="entry name" value="RGL11"/>
</dbReference>
<feature type="chain" id="PRO_5047020295" evidence="2">
    <location>
        <begin position="33"/>
        <end position="594"/>
    </location>
</feature>
<keyword evidence="2" id="KW-0732">Signal</keyword>
<dbReference type="PANTHER" id="PTHR43118">
    <property type="entry name" value="RHAMNOGALACTURONAN LYASE (EUROFUNG)"/>
    <property type="match status" value="1"/>
</dbReference>
<name>A0ABT6PJB1_9PSEU</name>
<feature type="domain" description="Rhamnogalacturonan lyase family 11 C-terminal" evidence="4">
    <location>
        <begin position="116"/>
        <end position="589"/>
    </location>
</feature>